<protein>
    <recommendedName>
        <fullName evidence="3">Thioredoxin domain-containing protein</fullName>
    </recommendedName>
</protein>
<keyword evidence="2" id="KW-1185">Reference proteome</keyword>
<proteinExistence type="predicted"/>
<comment type="caution">
    <text evidence="1">The sequence shown here is derived from an EMBL/GenBank/DDBJ whole genome shotgun (WGS) entry which is preliminary data.</text>
</comment>
<dbReference type="RefSeq" id="WP_371839259.1">
    <property type="nucleotide sequence ID" value="NZ_JBGMEK010000024.1"/>
</dbReference>
<sequence length="48" mass="5698">MKQPVLKDVRADWCPTCKKLGMILAQFQKDNFLWGLTIQNVDFDKQRE</sequence>
<evidence type="ECO:0000313" key="2">
    <source>
        <dbReference type="Proteomes" id="UP001569428"/>
    </source>
</evidence>
<evidence type="ECO:0008006" key="3">
    <source>
        <dbReference type="Google" id="ProtNLM"/>
    </source>
</evidence>
<dbReference type="Gene3D" id="3.40.30.10">
    <property type="entry name" value="Glutaredoxin"/>
    <property type="match status" value="1"/>
</dbReference>
<organism evidence="1 2">
    <name type="scientific">Microbulbifer epialgicus</name>
    <dbReference type="NCBI Taxonomy" id="393907"/>
    <lineage>
        <taxon>Bacteria</taxon>
        <taxon>Pseudomonadati</taxon>
        <taxon>Pseudomonadota</taxon>
        <taxon>Gammaproteobacteria</taxon>
        <taxon>Cellvibrionales</taxon>
        <taxon>Microbulbiferaceae</taxon>
        <taxon>Microbulbifer</taxon>
    </lineage>
</organism>
<evidence type="ECO:0000313" key="1">
    <source>
        <dbReference type="EMBL" id="MFA0811668.1"/>
    </source>
</evidence>
<name>A0ABV4P1N1_9GAMM</name>
<reference evidence="1 2" key="1">
    <citation type="submission" date="2024-08" db="EMBL/GenBank/DDBJ databases">
        <authorList>
            <person name="Ishaq N."/>
        </authorList>
    </citation>
    <scope>NUCLEOTIDE SEQUENCE [LARGE SCALE GENOMIC DNA]</scope>
    <source>
        <strain evidence="1 2">DSM 18651</strain>
    </source>
</reference>
<dbReference type="EMBL" id="JBGMEK010000024">
    <property type="protein sequence ID" value="MFA0811668.1"/>
    <property type="molecule type" value="Genomic_DNA"/>
</dbReference>
<dbReference type="InterPro" id="IPR036249">
    <property type="entry name" value="Thioredoxin-like_sf"/>
</dbReference>
<gene>
    <name evidence="1" type="ORF">ACCI49_12125</name>
</gene>
<dbReference type="Proteomes" id="UP001569428">
    <property type="component" value="Unassembled WGS sequence"/>
</dbReference>
<accession>A0ABV4P1N1</accession>
<dbReference type="SUPFAM" id="SSF52833">
    <property type="entry name" value="Thioredoxin-like"/>
    <property type="match status" value="1"/>
</dbReference>